<dbReference type="SUPFAM" id="SSF117074">
    <property type="entry name" value="Hypothetical protein PA1324"/>
    <property type="match status" value="1"/>
</dbReference>
<protein>
    <recommendedName>
        <fullName evidence="2">Secretion system C-terminal sorting domain-containing protein</fullName>
    </recommendedName>
</protein>
<sequence>MNDIKWISTQEHDGVAGFVSAINANRNLYNWGVESGSDMGRGAVNTTEYTVRNPGMPVNWEAGNSNSNLLFVENGGHTTMVLQECKNTFGYVGHYRYGSMGDGRAGGSNTGDHFIRFTTSPLLVCGIETTPVNFVVNSATSNNEYCNSLGTIQLAGSPAGGTYKILEVDAGTNFQGLKFTDAANNSTTGNLDLSAFAIPANGSRTVRLGYVIPEGQPCAGNEVQLLINIKACIVYNVAISGKIWVDADQDAIDDSSESPLANSGRYANLVDANGEVIQSVPVDPVTGEYTITAGQNTLASSGDYKIILTTNPRTPGTYLDAGASAPNGYKYTGTNRNNGVDPATSGNLSEQSGVLSLGDLSSYANGSAHVTLDDANFGVKGNIAISGKIWHDTNGNAETEGTEKPVSGDRTDNNGNNSSVTTSDIWANLVDENGEVVKSVKIANDGTYSFAGLTPGASYKVILTTGEQQEGDPLATGASITGWVGTGTNDPVNGKEATNKTNMIDLGQVSGNVTNVNFGLQQPPVAEGSEYLIAKPVSGATIPLNNTVVAINPSGSVEPPVGDDPDKTNDARPSVKITALPYVPTGQETNAAPKLFYNNVEITAADYVIQNFDPSLFSVKLDGIGYDEVSFDFTVIDAAGEESREATYTLKWEGALPVKWEAISVIEEQGIAIVSWRTTEQVNVASFEVQNSTDARNWRTVGTVEAINMSKAAYSYSHKLGGHHVEYFRIRSKDFDGSSSLSQIVSLKGKKQTGSVYPNPVVAGELTFDLPVSGLLKIKVYSTVGTEVLSTTLKSNVLNVRNLSSGHYVLQVTGQNGEVVTRNFIVK</sequence>
<dbReference type="InterPro" id="IPR026444">
    <property type="entry name" value="Secre_tail"/>
</dbReference>
<feature type="region of interest" description="Disordered" evidence="1">
    <location>
        <begin position="392"/>
        <end position="420"/>
    </location>
</feature>
<keyword evidence="4" id="KW-1185">Reference proteome</keyword>
<comment type="caution">
    <text evidence="3">The sequence shown here is derived from an EMBL/GenBank/DDBJ whole genome shotgun (WGS) entry which is preliminary data.</text>
</comment>
<dbReference type="Proteomes" id="UP001501508">
    <property type="component" value="Unassembled WGS sequence"/>
</dbReference>
<evidence type="ECO:0000259" key="2">
    <source>
        <dbReference type="Pfam" id="PF18962"/>
    </source>
</evidence>
<reference evidence="4" key="1">
    <citation type="journal article" date="2019" name="Int. J. Syst. Evol. Microbiol.">
        <title>The Global Catalogue of Microorganisms (GCM) 10K type strain sequencing project: providing services to taxonomists for standard genome sequencing and annotation.</title>
        <authorList>
            <consortium name="The Broad Institute Genomics Platform"/>
            <consortium name="The Broad Institute Genome Sequencing Center for Infectious Disease"/>
            <person name="Wu L."/>
            <person name="Ma J."/>
        </authorList>
    </citation>
    <scope>NUCLEOTIDE SEQUENCE [LARGE SCALE GENOMIC DNA]</scope>
    <source>
        <strain evidence="4">JCM 31920</strain>
    </source>
</reference>
<evidence type="ECO:0000313" key="4">
    <source>
        <dbReference type="Proteomes" id="UP001501508"/>
    </source>
</evidence>
<dbReference type="Pfam" id="PF18962">
    <property type="entry name" value="Por_Secre_tail"/>
    <property type="match status" value="1"/>
</dbReference>
<dbReference type="EMBL" id="BAABEY010000033">
    <property type="protein sequence ID" value="GAA4445395.1"/>
    <property type="molecule type" value="Genomic_DNA"/>
</dbReference>
<accession>A0ABP8MA22</accession>
<proteinExistence type="predicted"/>
<feature type="domain" description="Secretion system C-terminal sorting" evidence="2">
    <location>
        <begin position="756"/>
        <end position="826"/>
    </location>
</feature>
<dbReference type="NCBIfam" id="TIGR04183">
    <property type="entry name" value="Por_Secre_tail"/>
    <property type="match status" value="1"/>
</dbReference>
<evidence type="ECO:0000313" key="3">
    <source>
        <dbReference type="EMBL" id="GAA4445395.1"/>
    </source>
</evidence>
<dbReference type="Gene3D" id="2.60.40.10">
    <property type="entry name" value="Immunoglobulins"/>
    <property type="match status" value="2"/>
</dbReference>
<evidence type="ECO:0000256" key="1">
    <source>
        <dbReference type="SAM" id="MobiDB-lite"/>
    </source>
</evidence>
<dbReference type="InterPro" id="IPR013783">
    <property type="entry name" value="Ig-like_fold"/>
</dbReference>
<feature type="compositionally biased region" description="Basic and acidic residues" evidence="1">
    <location>
        <begin position="401"/>
        <end position="412"/>
    </location>
</feature>
<organism evidence="3 4">
    <name type="scientific">Ravibacter arvi</name>
    <dbReference type="NCBI Taxonomy" id="2051041"/>
    <lineage>
        <taxon>Bacteria</taxon>
        <taxon>Pseudomonadati</taxon>
        <taxon>Bacteroidota</taxon>
        <taxon>Cytophagia</taxon>
        <taxon>Cytophagales</taxon>
        <taxon>Spirosomataceae</taxon>
        <taxon>Ravibacter</taxon>
    </lineage>
</organism>
<name>A0ABP8MA22_9BACT</name>
<gene>
    <name evidence="3" type="ORF">GCM10023091_37030</name>
</gene>